<dbReference type="Proteomes" id="UP000481043">
    <property type="component" value="Unassembled WGS sequence"/>
</dbReference>
<comment type="caution">
    <text evidence="3">The sequence shown here is derived from an EMBL/GenBank/DDBJ whole genome shotgun (WGS) entry which is preliminary data.</text>
</comment>
<dbReference type="InterPro" id="IPR013783">
    <property type="entry name" value="Ig-like_fold"/>
</dbReference>
<evidence type="ECO:0000256" key="1">
    <source>
        <dbReference type="ARBA" id="ARBA00008061"/>
    </source>
</evidence>
<dbReference type="SUPFAM" id="SSF51445">
    <property type="entry name" value="(Trans)glycosidases"/>
    <property type="match status" value="1"/>
</dbReference>
<dbReference type="AlphaFoldDB" id="A0A6M0QA79"/>
<dbReference type="EMBL" id="JAAIWM010000002">
    <property type="protein sequence ID" value="NEY71968.1"/>
    <property type="molecule type" value="Genomic_DNA"/>
</dbReference>
<name>A0A6M0QA79_9BACI</name>
<evidence type="ECO:0000259" key="2">
    <source>
        <dbReference type="SMART" id="SM00642"/>
    </source>
</evidence>
<dbReference type="Pfam" id="PF21653">
    <property type="entry name" value="pulA_all-beta"/>
    <property type="match status" value="1"/>
</dbReference>
<evidence type="ECO:0000313" key="3">
    <source>
        <dbReference type="EMBL" id="NEY71968.1"/>
    </source>
</evidence>
<reference evidence="3 4" key="1">
    <citation type="submission" date="2020-02" db="EMBL/GenBank/DDBJ databases">
        <title>Bacillus aquiflavi sp. nov., isolated from yellow water of strong flavor Chinese baijiu in Yibin region of China.</title>
        <authorList>
            <person name="Xie J."/>
        </authorList>
    </citation>
    <scope>NUCLEOTIDE SEQUENCE [LARGE SCALE GENOMIC DNA]</scope>
    <source>
        <strain evidence="3 4">SA4</strain>
    </source>
</reference>
<dbReference type="Gene3D" id="3.20.20.80">
    <property type="entry name" value="Glycosidases"/>
    <property type="match status" value="1"/>
</dbReference>
<dbReference type="GO" id="GO:0051060">
    <property type="term" value="F:pullulanase activity"/>
    <property type="evidence" value="ECO:0007669"/>
    <property type="project" value="UniProtKB-EC"/>
</dbReference>
<dbReference type="GO" id="GO:0005975">
    <property type="term" value="P:carbohydrate metabolic process"/>
    <property type="evidence" value="ECO:0007669"/>
    <property type="project" value="InterPro"/>
</dbReference>
<accession>A0A6M0QA79</accession>
<dbReference type="InterPro" id="IPR004193">
    <property type="entry name" value="Glyco_hydro_13_N"/>
</dbReference>
<sequence>METEVHREFEAYLDECTIITILLPSNREWDQHPCFTLIDPNGTRQSLPILHQEKHETFIKYQCQVQNLLVNMIGFHVGVGDILTDLQIGSVVRTAEFDDYYAYSGGDLGPSYSSTKTTFKLWAPTASEVCIKLIHPVHKNEMMVQMDCLSRGIWITEVEGDFDTFLYSYEVCVNRIWREAVDPYAKSVSINGTHGVVVDINKFNKPSETSTQVLIQPTDAIIYETHVRDFTVHPESGVTFKGKYKGFTQPTMGTGLSYLAELGITHVELLPLNDFEGVDEECPQKSYNWGYNPLHYFAPEGSYSTNPNDPYNRIQELQDMIEGIHQKGLSVIIDVVYNHVYIKEESSFEKIVPGYYFRYDLNGFPSNGTGVGNDLASERKMVRKFIVDCVLYWIETFNVDGFRFDLMGIMDVKTMNDIRHAVQQVKDHIFLLGEGWELNTPLPVPQKATIRNSIKMPGIAHFNDMFRDRIKGSTFNLYDRGFCLGNSHHVEEVKSLVAGSRSMFQSPGQSINYVEAHDNHTFWDKAIKSNSFEEEAMIRKRQKLATCMVILSQGVPFLHSGQEFYRTKKGIGNSYKSPDDINQLDWSLLNKWRKDIDYLKEIIAIRKYHGAFRLSSHDLIKKHMNFLDTVPELIAFELKEVAHLGEWGHILVIFNNGPDEQQVILKKKNSWTVLADHLQASTKGLYTLVTKKVVIKPISLLILGKK</sequence>
<dbReference type="InterPro" id="IPR014756">
    <property type="entry name" value="Ig_E-set"/>
</dbReference>
<keyword evidence="3" id="KW-0326">Glycosidase</keyword>
<dbReference type="Gene3D" id="2.60.40.2320">
    <property type="match status" value="1"/>
</dbReference>
<dbReference type="Pfam" id="PF17999">
    <property type="entry name" value="PulA_N1"/>
    <property type="match status" value="1"/>
</dbReference>
<dbReference type="InterPro" id="IPR049117">
    <property type="entry name" value="pulA_all-beta"/>
</dbReference>
<dbReference type="Gene3D" id="2.60.40.1180">
    <property type="entry name" value="Golgi alpha-mannosidase II"/>
    <property type="match status" value="1"/>
</dbReference>
<dbReference type="EC" id="3.2.1.41" evidence="3"/>
<dbReference type="NCBIfam" id="TIGR02104">
    <property type="entry name" value="pulA_typeI"/>
    <property type="match status" value="1"/>
</dbReference>
<dbReference type="InterPro" id="IPR006047">
    <property type="entry name" value="GH13_cat_dom"/>
</dbReference>
<dbReference type="RefSeq" id="WP_163179379.1">
    <property type="nucleotide sequence ID" value="NZ_JAAIWM010000002.1"/>
</dbReference>
<protein>
    <submittedName>
        <fullName evidence="3">Type I pullulanase</fullName>
        <ecNumber evidence="3">3.2.1.41</ecNumber>
    </submittedName>
</protein>
<evidence type="ECO:0000313" key="4">
    <source>
        <dbReference type="Proteomes" id="UP000481043"/>
    </source>
</evidence>
<organism evidence="3 4">
    <name type="scientific">Bacillus mesophilus</name>
    <dbReference type="NCBI Taxonomy" id="1808955"/>
    <lineage>
        <taxon>Bacteria</taxon>
        <taxon>Bacillati</taxon>
        <taxon>Bacillota</taxon>
        <taxon>Bacilli</taxon>
        <taxon>Bacillales</taxon>
        <taxon>Bacillaceae</taxon>
        <taxon>Bacillus</taxon>
    </lineage>
</organism>
<dbReference type="InterPro" id="IPR040697">
    <property type="entry name" value="PulA_N1"/>
</dbReference>
<dbReference type="InterPro" id="IPR011840">
    <property type="entry name" value="PulA_typeI"/>
</dbReference>
<dbReference type="Gene3D" id="2.60.40.10">
    <property type="entry name" value="Immunoglobulins"/>
    <property type="match status" value="1"/>
</dbReference>
<keyword evidence="3" id="KW-0378">Hydrolase</keyword>
<dbReference type="Pfam" id="PF00128">
    <property type="entry name" value="Alpha-amylase"/>
    <property type="match status" value="1"/>
</dbReference>
<proteinExistence type="inferred from homology"/>
<feature type="domain" description="Glycosyl hydrolase family 13 catalytic" evidence="2">
    <location>
        <begin position="224"/>
        <end position="606"/>
    </location>
</feature>
<dbReference type="CDD" id="cd11341">
    <property type="entry name" value="AmyAc_Pullulanase_LD-like"/>
    <property type="match status" value="1"/>
</dbReference>
<gene>
    <name evidence="3" type="primary">pulA</name>
    <name evidence="3" type="ORF">G4D63_09425</name>
</gene>
<keyword evidence="4" id="KW-1185">Reference proteome</keyword>
<dbReference type="SUPFAM" id="SSF81296">
    <property type="entry name" value="E set domains"/>
    <property type="match status" value="1"/>
</dbReference>
<dbReference type="Pfam" id="PF02922">
    <property type="entry name" value="CBM_48"/>
    <property type="match status" value="1"/>
</dbReference>
<dbReference type="InterPro" id="IPR013780">
    <property type="entry name" value="Glyco_hydro_b"/>
</dbReference>
<dbReference type="SMART" id="SM00642">
    <property type="entry name" value="Aamy"/>
    <property type="match status" value="1"/>
</dbReference>
<comment type="similarity">
    <text evidence="1">Belongs to the glycosyl hydrolase 13 family.</text>
</comment>
<dbReference type="PANTHER" id="PTHR43002">
    <property type="entry name" value="GLYCOGEN DEBRANCHING ENZYME"/>
    <property type="match status" value="1"/>
</dbReference>
<dbReference type="CDD" id="cd02860">
    <property type="entry name" value="E_set_Pullulanase"/>
    <property type="match status" value="1"/>
</dbReference>
<dbReference type="InterPro" id="IPR017853">
    <property type="entry name" value="GH"/>
</dbReference>